<proteinExistence type="predicted"/>
<dbReference type="Proteomes" id="UP001142374">
    <property type="component" value="Unassembled WGS sequence"/>
</dbReference>
<dbReference type="AlphaFoldDB" id="A0A9X2LLR3"/>
<reference evidence="2" key="1">
    <citation type="submission" date="2022-06" db="EMBL/GenBank/DDBJ databases">
        <title>WGS of actinobacteria.</title>
        <authorList>
            <person name="Thawai C."/>
        </authorList>
    </citation>
    <scope>NUCLEOTIDE SEQUENCE</scope>
    <source>
        <strain evidence="2">AA8</strain>
    </source>
</reference>
<evidence type="ECO:0000256" key="1">
    <source>
        <dbReference type="SAM" id="MobiDB-lite"/>
    </source>
</evidence>
<gene>
    <name evidence="2" type="ORF">NQU55_28445</name>
</gene>
<keyword evidence="3" id="KW-1185">Reference proteome</keyword>
<sequence length="326" mass="34760">MAVQVHNEETEGQGQGQGQGQERRYEETCPCRDKEREAVGDSGPRPATTVSASPPLGDAAMPVFLVEEYEPEDGMPPLWEVLMDDQPEFVEELVAAGEDPWEPVLGGWSPGRLSLAGPTPGLFVVPESEPGLSPAERALVLEAERLRAALADCRHPIGLGLACVAGIDAEEAIRRLDATPLQGSRLHALQENHLAGCTIDRDMRIVGVTTVPGGCIVTQPWGFTPDSTELQKQLSAGTAFYGLYANAKSGNQGSVVRDGVVEGGDLHPGGGPDPYDTLTSEEVLLAYLYRGHPIAHACAWVGLRPTDARAVTGQPDVWVELPGRGY</sequence>
<name>A0A9X2LLR3_9ACTN</name>
<evidence type="ECO:0000313" key="3">
    <source>
        <dbReference type="Proteomes" id="UP001142374"/>
    </source>
</evidence>
<dbReference type="EMBL" id="JANIID010000032">
    <property type="protein sequence ID" value="MCQ8773659.1"/>
    <property type="molecule type" value="Genomic_DNA"/>
</dbReference>
<dbReference type="RefSeq" id="WP_240976824.1">
    <property type="nucleotide sequence ID" value="NZ_JAATER010000400.1"/>
</dbReference>
<evidence type="ECO:0000313" key="2">
    <source>
        <dbReference type="EMBL" id="MCQ8773659.1"/>
    </source>
</evidence>
<accession>A0A9X2LLR3</accession>
<protein>
    <submittedName>
        <fullName evidence="2">Ankyrin repeat domain-containing protein</fullName>
    </submittedName>
</protein>
<organism evidence="2 3">
    <name type="scientific">Streptomyces telluris</name>
    <dbReference type="NCBI Taxonomy" id="2720021"/>
    <lineage>
        <taxon>Bacteria</taxon>
        <taxon>Bacillati</taxon>
        <taxon>Actinomycetota</taxon>
        <taxon>Actinomycetes</taxon>
        <taxon>Kitasatosporales</taxon>
        <taxon>Streptomycetaceae</taxon>
        <taxon>Streptomyces</taxon>
    </lineage>
</organism>
<feature type="compositionally biased region" description="Basic and acidic residues" evidence="1">
    <location>
        <begin position="21"/>
        <end position="39"/>
    </location>
</feature>
<feature type="region of interest" description="Disordered" evidence="1">
    <location>
        <begin position="1"/>
        <end position="57"/>
    </location>
</feature>
<comment type="caution">
    <text evidence="2">The sequence shown here is derived from an EMBL/GenBank/DDBJ whole genome shotgun (WGS) entry which is preliminary data.</text>
</comment>